<dbReference type="InParanoid" id="D3B312"/>
<dbReference type="RefSeq" id="XP_020435827.1">
    <property type="nucleotide sequence ID" value="XM_020573755.1"/>
</dbReference>
<evidence type="ECO:0000256" key="4">
    <source>
        <dbReference type="SAM" id="MobiDB-lite"/>
    </source>
</evidence>
<name>D3B312_HETP5</name>
<dbReference type="OMA" id="MCSPNTP"/>
<dbReference type="GeneID" id="31358300"/>
<feature type="repeat" description="WD" evidence="3">
    <location>
        <begin position="334"/>
        <end position="375"/>
    </location>
</feature>
<dbReference type="STRING" id="670386.D3B312"/>
<dbReference type="InterPro" id="IPR001680">
    <property type="entry name" value="WD40_rpt"/>
</dbReference>
<dbReference type="InterPro" id="IPR015943">
    <property type="entry name" value="WD40/YVTN_repeat-like_dom_sf"/>
</dbReference>
<dbReference type="Gene3D" id="2.130.10.10">
    <property type="entry name" value="YVTN repeat-like/Quinoprotein amine dehydrogenase"/>
    <property type="match status" value="1"/>
</dbReference>
<evidence type="ECO:0000256" key="2">
    <source>
        <dbReference type="ARBA" id="ARBA00022737"/>
    </source>
</evidence>
<keyword evidence="6" id="KW-1185">Reference proteome</keyword>
<dbReference type="InterPro" id="IPR051362">
    <property type="entry name" value="WD_repeat_creC_regulators"/>
</dbReference>
<dbReference type="PROSITE" id="PS50082">
    <property type="entry name" value="WD_REPEATS_2"/>
    <property type="match status" value="1"/>
</dbReference>
<proteinExistence type="predicted"/>
<gene>
    <name evidence="5" type="ORF">PPL_02777</name>
</gene>
<organism evidence="5 6">
    <name type="scientific">Heterostelium pallidum (strain ATCC 26659 / Pp 5 / PN500)</name>
    <name type="common">Cellular slime mold</name>
    <name type="synonym">Polysphondylium pallidum</name>
    <dbReference type="NCBI Taxonomy" id="670386"/>
    <lineage>
        <taxon>Eukaryota</taxon>
        <taxon>Amoebozoa</taxon>
        <taxon>Evosea</taxon>
        <taxon>Eumycetozoa</taxon>
        <taxon>Dictyostelia</taxon>
        <taxon>Acytosteliales</taxon>
        <taxon>Acytosteliaceae</taxon>
        <taxon>Heterostelium</taxon>
    </lineage>
</organism>
<dbReference type="PANTHER" id="PTHR14107">
    <property type="entry name" value="WD REPEAT PROTEIN"/>
    <property type="match status" value="1"/>
</dbReference>
<dbReference type="Pfam" id="PF00400">
    <property type="entry name" value="WD40"/>
    <property type="match status" value="3"/>
</dbReference>
<feature type="region of interest" description="Disordered" evidence="4">
    <location>
        <begin position="114"/>
        <end position="138"/>
    </location>
</feature>
<dbReference type="EMBL" id="ADBJ01000010">
    <property type="protein sequence ID" value="EFA83710.1"/>
    <property type="molecule type" value="Genomic_DNA"/>
</dbReference>
<evidence type="ECO:0000313" key="6">
    <source>
        <dbReference type="Proteomes" id="UP000001396"/>
    </source>
</evidence>
<dbReference type="PANTHER" id="PTHR14107:SF16">
    <property type="entry name" value="AT02583P"/>
    <property type="match status" value="1"/>
</dbReference>
<comment type="caution">
    <text evidence="5">The sequence shown here is derived from an EMBL/GenBank/DDBJ whole genome shotgun (WGS) entry which is preliminary data.</text>
</comment>
<reference evidence="5 6" key="1">
    <citation type="journal article" date="2011" name="Genome Res.">
        <title>Phylogeny-wide analysis of social amoeba genomes highlights ancient origins for complex intercellular communication.</title>
        <authorList>
            <person name="Heidel A.J."/>
            <person name="Lawal H.M."/>
            <person name="Felder M."/>
            <person name="Schilde C."/>
            <person name="Helps N.R."/>
            <person name="Tunggal B."/>
            <person name="Rivero F."/>
            <person name="John U."/>
            <person name="Schleicher M."/>
            <person name="Eichinger L."/>
            <person name="Platzer M."/>
            <person name="Noegel A.A."/>
            <person name="Schaap P."/>
            <person name="Gloeckner G."/>
        </authorList>
    </citation>
    <scope>NUCLEOTIDE SEQUENCE [LARGE SCALE GENOMIC DNA]</scope>
    <source>
        <strain evidence="6">ATCC 26659 / Pp 5 / PN500</strain>
    </source>
</reference>
<keyword evidence="1 3" id="KW-0853">WD repeat</keyword>
<accession>D3B312</accession>
<dbReference type="SMART" id="SM00320">
    <property type="entry name" value="WD40"/>
    <property type="match status" value="5"/>
</dbReference>
<evidence type="ECO:0000256" key="3">
    <source>
        <dbReference type="PROSITE-ProRule" id="PRU00221"/>
    </source>
</evidence>
<keyword evidence="2" id="KW-0677">Repeat</keyword>
<dbReference type="SUPFAM" id="SSF50978">
    <property type="entry name" value="WD40 repeat-like"/>
    <property type="match status" value="1"/>
</dbReference>
<protein>
    <recommendedName>
        <fullName evidence="7">WD40 repeat-containing protein</fullName>
    </recommendedName>
</protein>
<evidence type="ECO:0008006" key="7">
    <source>
        <dbReference type="Google" id="ProtNLM"/>
    </source>
</evidence>
<feature type="compositionally biased region" description="Low complexity" evidence="4">
    <location>
        <begin position="118"/>
        <end position="138"/>
    </location>
</feature>
<dbReference type="PROSITE" id="PS50294">
    <property type="entry name" value="WD_REPEATS_REGION"/>
    <property type="match status" value="1"/>
</dbReference>
<dbReference type="Proteomes" id="UP000001396">
    <property type="component" value="Unassembled WGS sequence"/>
</dbReference>
<dbReference type="InterPro" id="IPR036322">
    <property type="entry name" value="WD40_repeat_dom_sf"/>
</dbReference>
<evidence type="ECO:0000313" key="5">
    <source>
        <dbReference type="EMBL" id="EFA83710.1"/>
    </source>
</evidence>
<sequence>MNSSSSFSGGSMGSGIGAGGTGGSTNSNLTGGGMGGSTGYYNSGGYYGGGGGSGSMGSMGSIGNISVINATKPIRPSYKTPEGYYKLIKEITPQSHKYSKRFARSFIKLSLYHSSSSNNNNNNNNNNNKQQQQTTNNNKQKNIIPSKYSSEDKVYCSAVVGGTYFLYHFTNIDKAEYDESAAIPLERVPTCLKFNRYRSVNNKLNLVIGTESGEIFYIDHTDNPLIFNRNGRLVSSSVTSVEWLPGSATQFIACFASGLMLAFDITKAEITPGVAANNDDSHRVNLNPMIEWNVSSKSISSTCFSPNGKYLAVSALDGLLSVIDFERRQIVVQFKSYFGGFLCVDWSPDGKYLASGGEDDYLSIWSFEEKCLIARGQGHQSWVSSVKFDPFVVPEDESVHLQAHPDSPVLQSTPVGPSPFNYRIVTGGEDTRLLLWDFTRDSLKKPRGFVAKGSVAVTNQDDTSATLSASCQIQHQPNNNNNNSNSLVITPISRLQASFLTPIVSHRVHTDPVTDITLSKEWIITASNKKICIWARPNTVANTQKVDSMMCSPNTPSSFTAMNMKLHE</sequence>
<dbReference type="AlphaFoldDB" id="D3B312"/>
<evidence type="ECO:0000256" key="1">
    <source>
        <dbReference type="ARBA" id="ARBA00022574"/>
    </source>
</evidence>